<proteinExistence type="predicted"/>
<protein>
    <submittedName>
        <fullName evidence="1">Uncharacterized protein</fullName>
    </submittedName>
</protein>
<keyword evidence="2" id="KW-1185">Reference proteome</keyword>
<evidence type="ECO:0000313" key="1">
    <source>
        <dbReference type="EMBL" id="GBM13367.1"/>
    </source>
</evidence>
<evidence type="ECO:0000313" key="2">
    <source>
        <dbReference type="Proteomes" id="UP000499080"/>
    </source>
</evidence>
<gene>
    <name evidence="1" type="ORF">AVEN_159785_1</name>
</gene>
<name>A0A4Y2DB80_ARAVE</name>
<organism evidence="1 2">
    <name type="scientific">Araneus ventricosus</name>
    <name type="common">Orbweaver spider</name>
    <name type="synonym">Epeira ventricosa</name>
    <dbReference type="NCBI Taxonomy" id="182803"/>
    <lineage>
        <taxon>Eukaryota</taxon>
        <taxon>Metazoa</taxon>
        <taxon>Ecdysozoa</taxon>
        <taxon>Arthropoda</taxon>
        <taxon>Chelicerata</taxon>
        <taxon>Arachnida</taxon>
        <taxon>Araneae</taxon>
        <taxon>Araneomorphae</taxon>
        <taxon>Entelegynae</taxon>
        <taxon>Araneoidea</taxon>
        <taxon>Araneidae</taxon>
        <taxon>Araneus</taxon>
    </lineage>
</organism>
<dbReference type="EMBL" id="BGPR01000326">
    <property type="protein sequence ID" value="GBM13367.1"/>
    <property type="molecule type" value="Genomic_DNA"/>
</dbReference>
<comment type="caution">
    <text evidence="1">The sequence shown here is derived from an EMBL/GenBank/DDBJ whole genome shotgun (WGS) entry which is preliminary data.</text>
</comment>
<sequence>MRDLAGKLFYDDLLKSLWMDRFPENFKLVLVASSVEMNSLAIMDDKIAELVPRPSVNYTAVSPDSSNNSTLERNVAGLTKKCLN</sequence>
<accession>A0A4Y2DB80</accession>
<dbReference type="Proteomes" id="UP000499080">
    <property type="component" value="Unassembled WGS sequence"/>
</dbReference>
<dbReference type="AlphaFoldDB" id="A0A4Y2DB80"/>
<reference evidence="1 2" key="1">
    <citation type="journal article" date="2019" name="Sci. Rep.">
        <title>Orb-weaving spider Araneus ventricosus genome elucidates the spidroin gene catalogue.</title>
        <authorList>
            <person name="Kono N."/>
            <person name="Nakamura H."/>
            <person name="Ohtoshi R."/>
            <person name="Moran D.A.P."/>
            <person name="Shinohara A."/>
            <person name="Yoshida Y."/>
            <person name="Fujiwara M."/>
            <person name="Mori M."/>
            <person name="Tomita M."/>
            <person name="Arakawa K."/>
        </authorList>
    </citation>
    <scope>NUCLEOTIDE SEQUENCE [LARGE SCALE GENOMIC DNA]</scope>
</reference>
<dbReference type="OrthoDB" id="8064112at2759"/>